<feature type="region of interest" description="Disordered" evidence="1">
    <location>
        <begin position="325"/>
        <end position="349"/>
    </location>
</feature>
<keyword evidence="4" id="KW-0378">Hydrolase</keyword>
<evidence type="ECO:0000256" key="2">
    <source>
        <dbReference type="SAM" id="Phobius"/>
    </source>
</evidence>
<keyword evidence="2" id="KW-1133">Transmembrane helix</keyword>
<feature type="domain" description="Endonuclease/exonuclease/phosphatase" evidence="3">
    <location>
        <begin position="95"/>
        <end position="310"/>
    </location>
</feature>
<protein>
    <submittedName>
        <fullName evidence="4">Endonuclease</fullName>
    </submittedName>
</protein>
<evidence type="ECO:0000313" key="5">
    <source>
        <dbReference type="Proteomes" id="UP000293347"/>
    </source>
</evidence>
<dbReference type="OrthoDB" id="9796594at2"/>
<dbReference type="GO" id="GO:0004519">
    <property type="term" value="F:endonuclease activity"/>
    <property type="evidence" value="ECO:0007669"/>
    <property type="project" value="UniProtKB-KW"/>
</dbReference>
<keyword evidence="2" id="KW-0472">Membrane</keyword>
<name>A0A4R0NHD0_9SPHI</name>
<keyword evidence="4" id="KW-0255">Endonuclease</keyword>
<feature type="transmembrane region" description="Helical" evidence="2">
    <location>
        <begin position="61"/>
        <end position="83"/>
    </location>
</feature>
<reference evidence="4 5" key="1">
    <citation type="submission" date="2019-02" db="EMBL/GenBank/DDBJ databases">
        <title>Pedobacter sp. RP-1-14 sp. nov., isolated from Arctic soil.</title>
        <authorList>
            <person name="Dahal R.H."/>
        </authorList>
    </citation>
    <scope>NUCLEOTIDE SEQUENCE [LARGE SCALE GENOMIC DNA]</scope>
    <source>
        <strain evidence="4 5">RP-1-14</strain>
    </source>
</reference>
<dbReference type="Gene3D" id="3.60.10.10">
    <property type="entry name" value="Endonuclease/exonuclease/phosphatase"/>
    <property type="match status" value="1"/>
</dbReference>
<comment type="caution">
    <text evidence="4">The sequence shown here is derived from an EMBL/GenBank/DDBJ whole genome shotgun (WGS) entry which is preliminary data.</text>
</comment>
<keyword evidence="4" id="KW-0540">Nuclease</keyword>
<keyword evidence="5" id="KW-1185">Reference proteome</keyword>
<keyword evidence="2" id="KW-0812">Transmembrane</keyword>
<dbReference type="Pfam" id="PF03372">
    <property type="entry name" value="Exo_endo_phos"/>
    <property type="match status" value="1"/>
</dbReference>
<sequence>MQQVLFYSSITIMLFTLIPFIRHDFWIFRVFEYPRLQKLTLNAVLLVLNLWFLPTDLLQKIALAGLAINFSYLIYLISPFTFLGKKQVISSLKQYNTNNICLLIANVYQDNRQSEDYLKLIKKCDPDVLLMVETNHWWQQQIDVIGNTYTYQLKIPLENTYGMLLYSKFETRDGKINFLVEEDIPSMELEVKLPSGQWVKLYCLHPKPPVPQENPRSTERDKEILMVAERAKHCKLPVIVMGDLNDVAWSYTTELFGKVSGLLDPRRGRGFFNSFNARYFFMRFPLDHIFCSSDFSLSGIKRMNSCGSDHFPMCLNLQFDPQAEESNNQPVVEQSDLEQANEKINEPTN</sequence>
<feature type="compositionally biased region" description="Basic and acidic residues" evidence="1">
    <location>
        <begin position="340"/>
        <end position="349"/>
    </location>
</feature>
<accession>A0A4R0NHD0</accession>
<proteinExistence type="predicted"/>
<gene>
    <name evidence="4" type="ORF">EZ437_16615</name>
</gene>
<evidence type="ECO:0000256" key="1">
    <source>
        <dbReference type="SAM" id="MobiDB-lite"/>
    </source>
</evidence>
<dbReference type="InterPro" id="IPR036691">
    <property type="entry name" value="Endo/exonu/phosph_ase_sf"/>
</dbReference>
<organism evidence="4 5">
    <name type="scientific">Pedobacter psychroterrae</name>
    <dbReference type="NCBI Taxonomy" id="2530453"/>
    <lineage>
        <taxon>Bacteria</taxon>
        <taxon>Pseudomonadati</taxon>
        <taxon>Bacteroidota</taxon>
        <taxon>Sphingobacteriia</taxon>
        <taxon>Sphingobacteriales</taxon>
        <taxon>Sphingobacteriaceae</taxon>
        <taxon>Pedobacter</taxon>
    </lineage>
</organism>
<dbReference type="RefSeq" id="WP_131597200.1">
    <property type="nucleotide sequence ID" value="NZ_SJSL01000005.1"/>
</dbReference>
<evidence type="ECO:0000313" key="4">
    <source>
        <dbReference type="EMBL" id="TCC99865.1"/>
    </source>
</evidence>
<dbReference type="SUPFAM" id="SSF56219">
    <property type="entry name" value="DNase I-like"/>
    <property type="match status" value="1"/>
</dbReference>
<dbReference type="Proteomes" id="UP000293347">
    <property type="component" value="Unassembled WGS sequence"/>
</dbReference>
<dbReference type="InterPro" id="IPR005135">
    <property type="entry name" value="Endo/exonuclease/phosphatase"/>
</dbReference>
<feature type="transmembrane region" description="Helical" evidence="2">
    <location>
        <begin position="6"/>
        <end position="27"/>
    </location>
</feature>
<evidence type="ECO:0000259" key="3">
    <source>
        <dbReference type="Pfam" id="PF03372"/>
    </source>
</evidence>
<dbReference type="AlphaFoldDB" id="A0A4R0NHD0"/>
<dbReference type="EMBL" id="SJSL01000005">
    <property type="protein sequence ID" value="TCC99865.1"/>
    <property type="molecule type" value="Genomic_DNA"/>
</dbReference>